<evidence type="ECO:0000256" key="4">
    <source>
        <dbReference type="ARBA" id="ARBA00022692"/>
    </source>
</evidence>
<evidence type="ECO:0000256" key="5">
    <source>
        <dbReference type="ARBA" id="ARBA00022989"/>
    </source>
</evidence>
<dbReference type="OrthoDB" id="2849215at2759"/>
<dbReference type="GO" id="GO:0016757">
    <property type="term" value="F:glycosyltransferase activity"/>
    <property type="evidence" value="ECO:0007669"/>
    <property type="project" value="UniProtKB-KW"/>
</dbReference>
<organism evidence="9 10">
    <name type="scientific">Truncatella angustata</name>
    <dbReference type="NCBI Taxonomy" id="152316"/>
    <lineage>
        <taxon>Eukaryota</taxon>
        <taxon>Fungi</taxon>
        <taxon>Dikarya</taxon>
        <taxon>Ascomycota</taxon>
        <taxon>Pezizomycotina</taxon>
        <taxon>Sordariomycetes</taxon>
        <taxon>Xylariomycetidae</taxon>
        <taxon>Amphisphaeriales</taxon>
        <taxon>Sporocadaceae</taxon>
        <taxon>Truncatella</taxon>
    </lineage>
</organism>
<keyword evidence="6 8" id="KW-0472">Membrane</keyword>
<evidence type="ECO:0000313" key="9">
    <source>
        <dbReference type="EMBL" id="KAH6661057.1"/>
    </source>
</evidence>
<evidence type="ECO:0000256" key="8">
    <source>
        <dbReference type="SAM" id="Phobius"/>
    </source>
</evidence>
<name>A0A9P8UZH7_9PEZI</name>
<sequence>MSWSLTLRLLATSALAVVAGFLTITLPYLFFGAFTFPVIGFEVNPTVAFLALFFFRYWRLLVHIISFCLYKPVSRAVNPRYTAMDVTVICPTIEPFGDVFRRCIESVCSQHPAAFYIVVGGAGLIATAEKTCVDLRLKYPHVDIQVHASSEPGKRKQVDTVIPRIRTAITLSIDDHVFWPVQKPFLPSVLAPFEDPNIALVGTNKRVLVKLNQSWWITFWNMIGALYLERHNFEIAASSWIDGGVFTVSGRTYAVRSEILKNPEFRERYLHEMFLRWGPIMPDDDNFLTRFIYEKEREIRIQFEPESLVETTLGWYPKHIYTSFRWARTTFRSNPKSLMMRKIWAHQPWSIYAVYISGMTNFALPTDILLCYLYDRSLLNSGWHSTRFIVGFIVLSKLVKTAPYFRRYPLHLVMFPGYLLFAWSHSFIKLYALLTINDGAWSGRSTYELLGTAHIRNSSY</sequence>
<dbReference type="GeneID" id="70128232"/>
<dbReference type="EMBL" id="JAGPXC010000001">
    <property type="protein sequence ID" value="KAH6661057.1"/>
    <property type="molecule type" value="Genomic_DNA"/>
</dbReference>
<feature type="transmembrane region" description="Helical" evidence="8">
    <location>
        <begin position="411"/>
        <end position="434"/>
    </location>
</feature>
<proteinExistence type="predicted"/>
<keyword evidence="5 8" id="KW-1133">Transmembrane helix</keyword>
<feature type="transmembrane region" description="Helical" evidence="8">
    <location>
        <begin position="7"/>
        <end position="34"/>
    </location>
</feature>
<dbReference type="AlphaFoldDB" id="A0A9P8UZH7"/>
<reference evidence="9" key="1">
    <citation type="journal article" date="2021" name="Nat. Commun.">
        <title>Genetic determinants of endophytism in the Arabidopsis root mycobiome.</title>
        <authorList>
            <person name="Mesny F."/>
            <person name="Miyauchi S."/>
            <person name="Thiergart T."/>
            <person name="Pickel B."/>
            <person name="Atanasova L."/>
            <person name="Karlsson M."/>
            <person name="Huettel B."/>
            <person name="Barry K.W."/>
            <person name="Haridas S."/>
            <person name="Chen C."/>
            <person name="Bauer D."/>
            <person name="Andreopoulos W."/>
            <person name="Pangilinan J."/>
            <person name="LaButti K."/>
            <person name="Riley R."/>
            <person name="Lipzen A."/>
            <person name="Clum A."/>
            <person name="Drula E."/>
            <person name="Henrissat B."/>
            <person name="Kohler A."/>
            <person name="Grigoriev I.V."/>
            <person name="Martin F.M."/>
            <person name="Hacquard S."/>
        </authorList>
    </citation>
    <scope>NUCLEOTIDE SEQUENCE</scope>
    <source>
        <strain evidence="9">MPI-SDFR-AT-0073</strain>
    </source>
</reference>
<protein>
    <submittedName>
        <fullName evidence="9">Nucleotide-diphospho-sugar transferase</fullName>
    </submittedName>
</protein>
<comment type="caution">
    <text evidence="9">The sequence shown here is derived from an EMBL/GenBank/DDBJ whole genome shotgun (WGS) entry which is preliminary data.</text>
</comment>
<keyword evidence="7" id="KW-0325">Glycoprotein</keyword>
<dbReference type="PANTHER" id="PTHR47844">
    <property type="entry name" value="SYNTHASE CPS1, PUTATIVE (AFU_ORTHOLOGUE AFUA_7G02500)-RELATED"/>
    <property type="match status" value="1"/>
</dbReference>
<gene>
    <name evidence="9" type="ORF">BKA67DRAFT_531133</name>
</gene>
<dbReference type="PANTHER" id="PTHR47844:SF1">
    <property type="entry name" value="EXOSTOSIN-LIKE 2"/>
    <property type="match status" value="1"/>
</dbReference>
<dbReference type="SUPFAM" id="SSF53448">
    <property type="entry name" value="Nucleotide-diphospho-sugar transferases"/>
    <property type="match status" value="1"/>
</dbReference>
<keyword evidence="10" id="KW-1185">Reference proteome</keyword>
<dbReference type="GO" id="GO:0016020">
    <property type="term" value="C:membrane"/>
    <property type="evidence" value="ECO:0007669"/>
    <property type="project" value="UniProtKB-SubCell"/>
</dbReference>
<keyword evidence="3 9" id="KW-0808">Transferase</keyword>
<evidence type="ECO:0000256" key="3">
    <source>
        <dbReference type="ARBA" id="ARBA00022679"/>
    </source>
</evidence>
<evidence type="ECO:0000256" key="1">
    <source>
        <dbReference type="ARBA" id="ARBA00004370"/>
    </source>
</evidence>
<dbReference type="InterPro" id="IPR052427">
    <property type="entry name" value="Glycosyltrans_GT2/GT47"/>
</dbReference>
<dbReference type="Proteomes" id="UP000758603">
    <property type="component" value="Unassembled WGS sequence"/>
</dbReference>
<evidence type="ECO:0000256" key="2">
    <source>
        <dbReference type="ARBA" id="ARBA00022676"/>
    </source>
</evidence>
<evidence type="ECO:0000256" key="7">
    <source>
        <dbReference type="ARBA" id="ARBA00023180"/>
    </source>
</evidence>
<keyword evidence="2" id="KW-0328">Glycosyltransferase</keyword>
<feature type="transmembrane region" description="Helical" evidence="8">
    <location>
        <begin position="349"/>
        <end position="375"/>
    </location>
</feature>
<evidence type="ECO:0000313" key="10">
    <source>
        <dbReference type="Proteomes" id="UP000758603"/>
    </source>
</evidence>
<dbReference type="Pfam" id="PF13641">
    <property type="entry name" value="Glyco_tranf_2_3"/>
    <property type="match status" value="1"/>
</dbReference>
<keyword evidence="4 8" id="KW-0812">Transmembrane</keyword>
<dbReference type="RefSeq" id="XP_045965188.1">
    <property type="nucleotide sequence ID" value="XM_046099340.1"/>
</dbReference>
<dbReference type="InterPro" id="IPR029044">
    <property type="entry name" value="Nucleotide-diphossugar_trans"/>
</dbReference>
<accession>A0A9P8UZH7</accession>
<comment type="subcellular location">
    <subcellularLocation>
        <location evidence="1">Membrane</location>
    </subcellularLocation>
</comment>
<evidence type="ECO:0000256" key="6">
    <source>
        <dbReference type="ARBA" id="ARBA00023136"/>
    </source>
</evidence>